<dbReference type="GO" id="GO:0015627">
    <property type="term" value="C:type II protein secretion system complex"/>
    <property type="evidence" value="ECO:0007669"/>
    <property type="project" value="InterPro"/>
</dbReference>
<evidence type="ECO:0000256" key="1">
    <source>
        <dbReference type="SAM" id="Phobius"/>
    </source>
</evidence>
<organism evidence="2 3">
    <name type="scientific">Microbaculum marinisediminis</name>
    <dbReference type="NCBI Taxonomy" id="2931392"/>
    <lineage>
        <taxon>Bacteria</taxon>
        <taxon>Pseudomonadati</taxon>
        <taxon>Pseudomonadota</taxon>
        <taxon>Alphaproteobacteria</taxon>
        <taxon>Hyphomicrobiales</taxon>
        <taxon>Tepidamorphaceae</taxon>
        <taxon>Microbaculum</taxon>
    </lineage>
</organism>
<dbReference type="RefSeq" id="WP_261618305.1">
    <property type="nucleotide sequence ID" value="NZ_JALIDZ010000014.1"/>
</dbReference>
<keyword evidence="3" id="KW-1185">Reference proteome</keyword>
<protein>
    <submittedName>
        <fullName evidence="2">Prepilin-type N-terminal cleavage/methylation domain-containing protein</fullName>
    </submittedName>
</protein>
<dbReference type="InterPro" id="IPR045584">
    <property type="entry name" value="Pilin-like"/>
</dbReference>
<dbReference type="AlphaFoldDB" id="A0AAW5R3C2"/>
<dbReference type="InterPro" id="IPR012902">
    <property type="entry name" value="N_methyl_site"/>
</dbReference>
<feature type="transmembrane region" description="Helical" evidence="1">
    <location>
        <begin position="13"/>
        <end position="37"/>
    </location>
</feature>
<proteinExistence type="predicted"/>
<dbReference type="GO" id="GO:0005886">
    <property type="term" value="C:plasma membrane"/>
    <property type="evidence" value="ECO:0007669"/>
    <property type="project" value="UniProtKB-SubCell"/>
</dbReference>
<keyword evidence="1" id="KW-0812">Transmembrane</keyword>
<dbReference type="SUPFAM" id="SSF54523">
    <property type="entry name" value="Pili subunits"/>
    <property type="match status" value="1"/>
</dbReference>
<reference evidence="2 3" key="1">
    <citation type="submission" date="2022-04" db="EMBL/GenBank/DDBJ databases">
        <authorList>
            <person name="Ye Y.-Q."/>
            <person name="Du Z.-J."/>
        </authorList>
    </citation>
    <scope>NUCLEOTIDE SEQUENCE [LARGE SCALE GENOMIC DNA]</scope>
    <source>
        <strain evidence="2 3">A6E488</strain>
    </source>
</reference>
<gene>
    <name evidence="2" type="ORF">MUB46_22910</name>
</gene>
<evidence type="ECO:0000313" key="3">
    <source>
        <dbReference type="Proteomes" id="UP001320898"/>
    </source>
</evidence>
<keyword evidence="1" id="KW-0472">Membrane</keyword>
<comment type="caution">
    <text evidence="2">The sequence shown here is derived from an EMBL/GenBank/DDBJ whole genome shotgun (WGS) entry which is preliminary data.</text>
</comment>
<dbReference type="NCBIfam" id="TIGR02532">
    <property type="entry name" value="IV_pilin_GFxxxE"/>
    <property type="match status" value="1"/>
</dbReference>
<dbReference type="GO" id="GO:0015628">
    <property type="term" value="P:protein secretion by the type II secretion system"/>
    <property type="evidence" value="ECO:0007669"/>
    <property type="project" value="InterPro"/>
</dbReference>
<dbReference type="EMBL" id="JALIDZ010000014">
    <property type="protein sequence ID" value="MCT8974717.1"/>
    <property type="molecule type" value="Genomic_DNA"/>
</dbReference>
<keyword evidence="1" id="KW-1133">Transmembrane helix</keyword>
<evidence type="ECO:0000313" key="2">
    <source>
        <dbReference type="EMBL" id="MCT8974717.1"/>
    </source>
</evidence>
<dbReference type="Proteomes" id="UP001320898">
    <property type="component" value="Unassembled WGS sequence"/>
</dbReference>
<name>A0AAW5R3C2_9HYPH</name>
<dbReference type="Pfam" id="PF07963">
    <property type="entry name" value="N_methyl"/>
    <property type="match status" value="1"/>
</dbReference>
<sequence>MIRTSRANNPPRAAGGFALIEMVVALAVVALVVALVLPRVAREPGPGALEAKAYEIASIFRDDRNAAMLGRREVVSRIDMTNKVASSGSRDRAVKVPDSVGIELVQAQTEAFPGGGGIRFYPDGRASGGVVTLHRGRYGYRVSVNWLTAHVDVEPVTAVARR</sequence>
<accession>A0AAW5R3C2</accession>